<sequence>MLRRLGTIRRKKKVKEVEEEADAAFDVSDYFVDDVADPWTEGDALERERLSQHAALREAVCRGDAAATRDALAALGPAAGLVVNLTPQGANTLLYVSMGGARGRGGARRAGAGRRARRQPHPAGR</sequence>
<dbReference type="EMBL" id="CM046126">
    <property type="protein sequence ID" value="KAI8427263.1"/>
    <property type="molecule type" value="Genomic_DNA"/>
</dbReference>
<organism evidence="1 2">
    <name type="scientific">Choristoneura fumiferana</name>
    <name type="common">Spruce budworm moth</name>
    <name type="synonym">Archips fumiferana</name>
    <dbReference type="NCBI Taxonomy" id="7141"/>
    <lineage>
        <taxon>Eukaryota</taxon>
        <taxon>Metazoa</taxon>
        <taxon>Ecdysozoa</taxon>
        <taxon>Arthropoda</taxon>
        <taxon>Hexapoda</taxon>
        <taxon>Insecta</taxon>
        <taxon>Pterygota</taxon>
        <taxon>Neoptera</taxon>
        <taxon>Endopterygota</taxon>
        <taxon>Lepidoptera</taxon>
        <taxon>Glossata</taxon>
        <taxon>Ditrysia</taxon>
        <taxon>Tortricoidea</taxon>
        <taxon>Tortricidae</taxon>
        <taxon>Tortricinae</taxon>
        <taxon>Choristoneura</taxon>
    </lineage>
</organism>
<protein>
    <submittedName>
        <fullName evidence="1">Uncharacterized protein</fullName>
    </submittedName>
</protein>
<comment type="caution">
    <text evidence="1">The sequence shown here is derived from an EMBL/GenBank/DDBJ whole genome shotgun (WGS) entry which is preliminary data.</text>
</comment>
<name>A0ACC0JT31_CHOFU</name>
<keyword evidence="2" id="KW-1185">Reference proteome</keyword>
<dbReference type="Proteomes" id="UP001064048">
    <property type="component" value="Chromosome 26"/>
</dbReference>
<accession>A0ACC0JT31</accession>
<gene>
    <name evidence="1" type="ORF">MSG28_014856</name>
</gene>
<evidence type="ECO:0000313" key="2">
    <source>
        <dbReference type="Proteomes" id="UP001064048"/>
    </source>
</evidence>
<proteinExistence type="predicted"/>
<reference evidence="1 2" key="1">
    <citation type="journal article" date="2022" name="Genome Biol. Evol.">
        <title>The Spruce Budworm Genome: Reconstructing the Evolutionary History of Antifreeze Proteins.</title>
        <authorList>
            <person name="Beliveau C."/>
            <person name="Gagne P."/>
            <person name="Picq S."/>
            <person name="Vernygora O."/>
            <person name="Keeling C.I."/>
            <person name="Pinkney K."/>
            <person name="Doucet D."/>
            <person name="Wen F."/>
            <person name="Johnston J.S."/>
            <person name="Maaroufi H."/>
            <person name="Boyle B."/>
            <person name="Laroche J."/>
            <person name="Dewar K."/>
            <person name="Juretic N."/>
            <person name="Blackburn G."/>
            <person name="Nisole A."/>
            <person name="Brunet B."/>
            <person name="Brandao M."/>
            <person name="Lumley L."/>
            <person name="Duan J."/>
            <person name="Quan G."/>
            <person name="Lucarotti C.J."/>
            <person name="Roe A.D."/>
            <person name="Sperling F.A.H."/>
            <person name="Levesque R.C."/>
            <person name="Cusson M."/>
        </authorList>
    </citation>
    <scope>NUCLEOTIDE SEQUENCE [LARGE SCALE GENOMIC DNA]</scope>
    <source>
        <strain evidence="1">Glfc:IPQL:Cfum</strain>
    </source>
</reference>
<evidence type="ECO:0000313" key="1">
    <source>
        <dbReference type="EMBL" id="KAI8427263.1"/>
    </source>
</evidence>